<dbReference type="GO" id="GO:0003954">
    <property type="term" value="F:NADH dehydrogenase activity"/>
    <property type="evidence" value="ECO:0007669"/>
    <property type="project" value="TreeGrafter"/>
</dbReference>
<feature type="transmembrane region" description="Helical" evidence="10">
    <location>
        <begin position="42"/>
        <end position="66"/>
    </location>
</feature>
<dbReference type="GO" id="GO:0016020">
    <property type="term" value="C:membrane"/>
    <property type="evidence" value="ECO:0007669"/>
    <property type="project" value="UniProtKB-SubCell"/>
</dbReference>
<keyword evidence="7 10" id="KW-1133">Transmembrane helix</keyword>
<evidence type="ECO:0000256" key="4">
    <source>
        <dbReference type="ARBA" id="ARBA00021096"/>
    </source>
</evidence>
<dbReference type="InterPro" id="IPR001750">
    <property type="entry name" value="ND/Mrp_TM"/>
</dbReference>
<dbReference type="EMBL" id="KY914472">
    <property type="protein sequence ID" value="AVC55713.1"/>
    <property type="molecule type" value="Genomic_DNA"/>
</dbReference>
<sequence>MYLVWLGIMLVGVVVGWMGWMSELGMLLVWEVASVGGLEWSMVLYFDYVSVLFLGFMLMISFMVLIYSGEYMVGSGGWFFGLMFLFVFSMVLVISSPNMMSIVLGWDGLGVVSYFLVVYYGGASVDYSGMITYLSNRIGDVVLFMVVGWLVVMGSWNFMWWGEGCWWLWGLVMIVGMTKSAQFPFSAWLPEAMAAPTPVSALVHSSTLVTSGIYLMMRYSGLLIYGGEVIFIGLGTMIFSGLMAVGEMDSKKVIAFSTLSQLGMMMLGLGLGLKILVFFHLLVHAVFKSLMFLSMGVVIGSLGGEQDLRWMGGQMQAMPLVGVIFNVSVLSLVGFPFLSGFYSKDYMVEWVWSSMSGGVMELMMVMGLVLTVGYGLRLWCKVWVGEYKSVVVGVDVFSWVYVVILSILCLVAVVVGVWLSAILYYDYVMVSVMEKMVPFLGLVVGAGLVGLFSDKVSGMLGSLWDISGYGVGNSFMKLSGMMMVLEDGWMMYQGNVGSGMVRKVISLSVVYFGIDLKYMMLLFFFLMLFYVIVFM</sequence>
<evidence type="ECO:0000256" key="9">
    <source>
        <dbReference type="ARBA" id="ARBA00049551"/>
    </source>
</evidence>
<feature type="transmembrane region" description="Helical" evidence="10">
    <location>
        <begin position="362"/>
        <end position="384"/>
    </location>
</feature>
<dbReference type="GO" id="GO:0008137">
    <property type="term" value="F:NADH dehydrogenase (ubiquinone) activity"/>
    <property type="evidence" value="ECO:0007669"/>
    <property type="project" value="UniProtKB-EC"/>
</dbReference>
<dbReference type="GO" id="GO:0042773">
    <property type="term" value="P:ATP synthesis coupled electron transport"/>
    <property type="evidence" value="ECO:0007669"/>
    <property type="project" value="InterPro"/>
</dbReference>
<evidence type="ECO:0000256" key="2">
    <source>
        <dbReference type="ARBA" id="ARBA00004141"/>
    </source>
</evidence>
<feature type="transmembrane region" description="Helical" evidence="10">
    <location>
        <begin position="141"/>
        <end position="160"/>
    </location>
</feature>
<feature type="domain" description="NADH-Ubiquinone oxidoreductase (complex I) chain 5 N-terminal" evidence="12">
    <location>
        <begin position="34"/>
        <end position="74"/>
    </location>
</feature>
<accession>A0A343UJG3</accession>
<comment type="subcellular location">
    <subcellularLocation>
        <location evidence="2">Membrane</location>
        <topology evidence="2">Multi-pass membrane protein</topology>
    </subcellularLocation>
</comment>
<feature type="transmembrane region" description="Helical" evidence="10">
    <location>
        <begin position="396"/>
        <end position="424"/>
    </location>
</feature>
<organism evidence="13">
    <name type="scientific">Armillifer grandis</name>
    <dbReference type="NCBI Taxonomy" id="1529463"/>
    <lineage>
        <taxon>Eukaryota</taxon>
        <taxon>Metazoa</taxon>
        <taxon>Ecdysozoa</taxon>
        <taxon>Arthropoda</taxon>
        <taxon>Crustacea</taxon>
        <taxon>Oligostraca</taxon>
        <taxon>Ichthyostraca</taxon>
        <taxon>Pentastomida</taxon>
        <taxon>Porocephalida</taxon>
        <taxon>Armilliferidae</taxon>
        <taxon>Armillifer</taxon>
    </lineage>
</organism>
<dbReference type="RefSeq" id="YP_009469099.1">
    <property type="nucleotide sequence ID" value="NC_037187.1"/>
</dbReference>
<dbReference type="CTD" id="36275906"/>
<protein>
    <recommendedName>
        <fullName evidence="4 10">NADH-ubiquinone oxidoreductase chain 5</fullName>
        <ecNumber evidence="3 10">7.1.1.2</ecNumber>
    </recommendedName>
</protein>
<reference evidence="13" key="1">
    <citation type="journal article" date="2017" name="Mitochondrial DNA Part B Resour">
        <title>The complete mitochondrial genome of the pentastomid Armillifer grandis (Pentastomida) from the Democratic Republic of Congo.</title>
        <authorList>
            <person name="Grau J.H."/>
            <person name="Dunlop J.A."/>
            <person name="Meixner M."/>
            <person name="Tappe D."/>
        </authorList>
    </citation>
    <scope>NUCLEOTIDE SEQUENCE</scope>
</reference>
<comment type="function">
    <text evidence="10">Core subunit of the mitochondrial membrane respiratory chain NADH dehydrogenase (Complex I) which catalyzes electron transfer from NADH through the respiratory chain, using ubiquinone as an electron acceptor. Essential for the catalytic activity and assembly of complex I.</text>
</comment>
<keyword evidence="5 10" id="KW-0812">Transmembrane</keyword>
<dbReference type="AlphaFoldDB" id="A0A343UJG3"/>
<keyword evidence="8 10" id="KW-0472">Membrane</keyword>
<keyword evidence="10" id="KW-0520">NAD</keyword>
<comment type="similarity">
    <text evidence="10">Belongs to the complex I subunit 5 family.</text>
</comment>
<dbReference type="Pfam" id="PF00662">
    <property type="entry name" value="Proton_antipo_N"/>
    <property type="match status" value="1"/>
</dbReference>
<dbReference type="GeneID" id="36275906"/>
<comment type="function">
    <text evidence="1">Core subunit of the mitochondrial membrane respiratory chain NADH dehydrogenase (Complex I) that is believed to belong to the minimal assembly required for catalysis. Complex I functions in the transfer of electrons from NADH to the respiratory chain. The immediate electron acceptor for the enzyme is believed to be ubiquinone.</text>
</comment>
<evidence type="ECO:0000256" key="1">
    <source>
        <dbReference type="ARBA" id="ARBA00003257"/>
    </source>
</evidence>
<feature type="transmembrane region" description="Helical" evidence="10">
    <location>
        <begin position="223"/>
        <end position="246"/>
    </location>
</feature>
<feature type="transmembrane region" description="Helical" evidence="10">
    <location>
        <begin position="466"/>
        <end position="485"/>
    </location>
</feature>
<keyword evidence="6" id="KW-0249">Electron transport</keyword>
<keyword evidence="10 13" id="KW-0496">Mitochondrion</keyword>
<evidence type="ECO:0000259" key="12">
    <source>
        <dbReference type="Pfam" id="PF00662"/>
    </source>
</evidence>
<dbReference type="GO" id="GO:0015990">
    <property type="term" value="P:electron transport coupled proton transport"/>
    <property type="evidence" value="ECO:0007669"/>
    <property type="project" value="TreeGrafter"/>
</dbReference>
<feature type="transmembrane region" description="Helical" evidence="10">
    <location>
        <begin position="505"/>
        <end position="533"/>
    </location>
</feature>
<dbReference type="PANTHER" id="PTHR42829:SF2">
    <property type="entry name" value="NADH-UBIQUINONE OXIDOREDUCTASE CHAIN 5"/>
    <property type="match status" value="1"/>
</dbReference>
<evidence type="ECO:0000256" key="7">
    <source>
        <dbReference type="ARBA" id="ARBA00022989"/>
    </source>
</evidence>
<evidence type="ECO:0000259" key="11">
    <source>
        <dbReference type="Pfam" id="PF00361"/>
    </source>
</evidence>
<dbReference type="InterPro" id="IPR003945">
    <property type="entry name" value="NU5C-like"/>
</dbReference>
<name>A0A343UJG3_9CRUS</name>
<evidence type="ECO:0000256" key="3">
    <source>
        <dbReference type="ARBA" id="ARBA00012944"/>
    </source>
</evidence>
<feature type="transmembrane region" description="Helical" evidence="10">
    <location>
        <begin position="7"/>
        <end position="30"/>
    </location>
</feature>
<feature type="domain" description="NADH:quinone oxidoreductase/Mrp antiporter transmembrane" evidence="11">
    <location>
        <begin position="96"/>
        <end position="368"/>
    </location>
</feature>
<dbReference type="PRINTS" id="PR01434">
    <property type="entry name" value="NADHDHGNASE5"/>
</dbReference>
<evidence type="ECO:0000256" key="10">
    <source>
        <dbReference type="RuleBase" id="RU003404"/>
    </source>
</evidence>
<dbReference type="InterPro" id="IPR001516">
    <property type="entry name" value="Proton_antipo_N"/>
</dbReference>
<feature type="transmembrane region" description="Helical" evidence="10">
    <location>
        <begin position="199"/>
        <end position="217"/>
    </location>
</feature>
<dbReference type="Pfam" id="PF00361">
    <property type="entry name" value="Proton_antipo_M"/>
    <property type="match status" value="1"/>
</dbReference>
<dbReference type="EC" id="7.1.1.2" evidence="3 10"/>
<proteinExistence type="inferred from homology"/>
<keyword evidence="10" id="KW-0813">Transport</keyword>
<feature type="transmembrane region" description="Helical" evidence="10">
    <location>
        <begin position="102"/>
        <end position="120"/>
    </location>
</feature>
<feature type="transmembrane region" description="Helical" evidence="10">
    <location>
        <begin position="436"/>
        <end position="454"/>
    </location>
</feature>
<evidence type="ECO:0000256" key="8">
    <source>
        <dbReference type="ARBA" id="ARBA00023136"/>
    </source>
</evidence>
<evidence type="ECO:0000256" key="6">
    <source>
        <dbReference type="ARBA" id="ARBA00022982"/>
    </source>
</evidence>
<geneLocation type="mitochondrion" evidence="13"/>
<feature type="transmembrane region" description="Helical" evidence="10">
    <location>
        <begin position="78"/>
        <end position="96"/>
    </location>
</feature>
<evidence type="ECO:0000256" key="5">
    <source>
        <dbReference type="ARBA" id="ARBA00022692"/>
    </source>
</evidence>
<feature type="transmembrane region" description="Helical" evidence="10">
    <location>
        <begin position="320"/>
        <end position="342"/>
    </location>
</feature>
<comment type="catalytic activity">
    <reaction evidence="9 10">
        <text>a ubiquinone + NADH + 5 H(+)(in) = a ubiquinol + NAD(+) + 4 H(+)(out)</text>
        <dbReference type="Rhea" id="RHEA:29091"/>
        <dbReference type="Rhea" id="RHEA-COMP:9565"/>
        <dbReference type="Rhea" id="RHEA-COMP:9566"/>
        <dbReference type="ChEBI" id="CHEBI:15378"/>
        <dbReference type="ChEBI" id="CHEBI:16389"/>
        <dbReference type="ChEBI" id="CHEBI:17976"/>
        <dbReference type="ChEBI" id="CHEBI:57540"/>
        <dbReference type="ChEBI" id="CHEBI:57945"/>
        <dbReference type="EC" id="7.1.1.2"/>
    </reaction>
</comment>
<keyword evidence="10" id="KW-0830">Ubiquinone</keyword>
<evidence type="ECO:0000313" key="13">
    <source>
        <dbReference type="EMBL" id="AVC55713.1"/>
    </source>
</evidence>
<dbReference type="PANTHER" id="PTHR42829">
    <property type="entry name" value="NADH-UBIQUINONE OXIDOREDUCTASE CHAIN 5"/>
    <property type="match status" value="1"/>
</dbReference>